<gene>
    <name evidence="8" type="ORF">UFOVP1006_19</name>
    <name evidence="9" type="ORF">UFOVP1096_1</name>
    <name evidence="10" type="ORF">UFOVP1157_26</name>
    <name evidence="11" type="ORF">UFOVP1347_16</name>
    <name evidence="12" type="ORF">UFOVP1455_52</name>
    <name evidence="14" type="ORF">UFOVP1543_52</name>
    <name evidence="13" type="ORF">UFOVP1606_50</name>
    <name evidence="5" type="ORF">UFOVP497_9</name>
    <name evidence="6" type="ORF">UFOVP834_45</name>
    <name evidence="7" type="ORF">UFOVP922_26</name>
</gene>
<proteinExistence type="predicted"/>
<protein>
    <submittedName>
        <fullName evidence="7">DEXDc domain containing protein</fullName>
    </submittedName>
</protein>
<dbReference type="EMBL" id="LR797463">
    <property type="protein sequence ID" value="CAB4218848.1"/>
    <property type="molecule type" value="Genomic_DNA"/>
</dbReference>
<dbReference type="InterPro" id="IPR011545">
    <property type="entry name" value="DEAD/DEAH_box_helicase_dom"/>
</dbReference>
<dbReference type="EMBL" id="LR797102">
    <property type="protein sequence ID" value="CAB4187483.1"/>
    <property type="molecule type" value="Genomic_DNA"/>
</dbReference>
<dbReference type="EMBL" id="LR796470">
    <property type="protein sequence ID" value="CAB4146376.1"/>
    <property type="molecule type" value="Genomic_DNA"/>
</dbReference>
<evidence type="ECO:0000259" key="3">
    <source>
        <dbReference type="PROSITE" id="PS51192"/>
    </source>
</evidence>
<evidence type="ECO:0000313" key="13">
    <source>
        <dbReference type="EMBL" id="CAB4218848.1"/>
    </source>
</evidence>
<dbReference type="InterPro" id="IPR014001">
    <property type="entry name" value="Helicase_ATP-bd"/>
</dbReference>
<evidence type="ECO:0000313" key="10">
    <source>
        <dbReference type="EMBL" id="CAB4187483.1"/>
    </source>
</evidence>
<evidence type="ECO:0000256" key="1">
    <source>
        <dbReference type="ARBA" id="ARBA00022741"/>
    </source>
</evidence>
<keyword evidence="1" id="KW-0547">Nucleotide-binding</keyword>
<evidence type="ECO:0000313" key="12">
    <source>
        <dbReference type="EMBL" id="CAB4214525.1"/>
    </source>
</evidence>
<keyword evidence="2" id="KW-0067">ATP-binding</keyword>
<evidence type="ECO:0000256" key="2">
    <source>
        <dbReference type="ARBA" id="ARBA00022840"/>
    </source>
</evidence>
<dbReference type="PROSITE" id="PS51194">
    <property type="entry name" value="HELICASE_CTER"/>
    <property type="match status" value="1"/>
</dbReference>
<name>A0A6J5PKQ5_9CAUD</name>
<sequence length="474" mass="52816">MTDPYIDFIARKMVQPRPAGLRKVPKLPDALKPFQADIVSWALTMGRAAIFAGTGLGKSLMQLTWADIVAKHENGRVLILTPLAVAQQIVGEAKKFGIDGVAYARDQSEVSTRIVVTNYDRVKKFDMSEFCAIVLDESSIIKAHDSTTRAILTEMCRDVPYRLCCTATPAPNDYVELGNHAEFLGVLSAKEMLATWFVHDGSGKATNMHNHGSKPIADWRLKGHAETDFWRWISTWAVVIRHPRDIGYDDTGYDLPPLYKHQITVPVEYKHSLVTGLLFPMEATTLQEQRATARDSISTRVQAAVDLIDKAPNESWLVWCNLNDEAKALSSAITGAVEVSGSDDADVKAERLLGFAKGGVKILVSKPQIAGWGLNFQIANRMIFVGLNNSFEQQYQAIRRCWRFGQTKPVHVYCIAAETEGAVVSNLDAKEKAADYMLQEMAKHMKDLTKRALKGKAKIEMVEHRKSMELPAWL</sequence>
<dbReference type="EMBL" id="LR797307">
    <property type="protein sequence ID" value="CAB4199918.1"/>
    <property type="molecule type" value="Genomic_DNA"/>
</dbReference>
<dbReference type="Gene3D" id="3.40.50.300">
    <property type="entry name" value="P-loop containing nucleotide triphosphate hydrolases"/>
    <property type="match status" value="2"/>
</dbReference>
<dbReference type="EMBL" id="LR796881">
    <property type="protein sequence ID" value="CAB4172369.1"/>
    <property type="molecule type" value="Genomic_DNA"/>
</dbReference>
<evidence type="ECO:0000313" key="9">
    <source>
        <dbReference type="EMBL" id="CAB4183698.1"/>
    </source>
</evidence>
<dbReference type="EMBL" id="LR798397">
    <property type="protein sequence ID" value="CAB5229144.1"/>
    <property type="molecule type" value="Genomic_DNA"/>
</dbReference>
<dbReference type="GO" id="GO:0005524">
    <property type="term" value="F:ATP binding"/>
    <property type="evidence" value="ECO:0007669"/>
    <property type="project" value="UniProtKB-KW"/>
</dbReference>
<dbReference type="SUPFAM" id="SSF52540">
    <property type="entry name" value="P-loop containing nucleoside triphosphate hydrolases"/>
    <property type="match status" value="2"/>
</dbReference>
<dbReference type="InterPro" id="IPR027417">
    <property type="entry name" value="P-loop_NTPase"/>
</dbReference>
<dbReference type="InterPro" id="IPR001650">
    <property type="entry name" value="Helicase_C-like"/>
</dbReference>
<dbReference type="PROSITE" id="PS51192">
    <property type="entry name" value="HELICASE_ATP_BIND_1"/>
    <property type="match status" value="1"/>
</dbReference>
<accession>A0A6J5PKQ5</accession>
<evidence type="ECO:0000313" key="11">
    <source>
        <dbReference type="EMBL" id="CAB4199918.1"/>
    </source>
</evidence>
<evidence type="ECO:0000313" key="5">
    <source>
        <dbReference type="EMBL" id="CAB4146376.1"/>
    </source>
</evidence>
<dbReference type="GO" id="GO:0003676">
    <property type="term" value="F:nucleic acid binding"/>
    <property type="evidence" value="ECO:0007669"/>
    <property type="project" value="InterPro"/>
</dbReference>
<dbReference type="EMBL" id="LR797405">
    <property type="protein sequence ID" value="CAB4214525.1"/>
    <property type="molecule type" value="Genomic_DNA"/>
</dbReference>
<evidence type="ECO:0000259" key="4">
    <source>
        <dbReference type="PROSITE" id="PS51194"/>
    </source>
</evidence>
<evidence type="ECO:0000313" key="6">
    <source>
        <dbReference type="EMBL" id="CAB4164575.1"/>
    </source>
</evidence>
<dbReference type="SMART" id="SM00487">
    <property type="entry name" value="DEXDc"/>
    <property type="match status" value="1"/>
</dbReference>
<dbReference type="Pfam" id="PF00270">
    <property type="entry name" value="DEAD"/>
    <property type="match status" value="1"/>
</dbReference>
<dbReference type="EMBL" id="LR796953">
    <property type="protein sequence ID" value="CAB4177601.1"/>
    <property type="molecule type" value="Genomic_DNA"/>
</dbReference>
<reference evidence="7" key="1">
    <citation type="submission" date="2020-05" db="EMBL/GenBank/DDBJ databases">
        <authorList>
            <person name="Chiriac C."/>
            <person name="Salcher M."/>
            <person name="Ghai R."/>
            <person name="Kavagutti S V."/>
        </authorList>
    </citation>
    <scope>NUCLEOTIDE SEQUENCE</scope>
</reference>
<evidence type="ECO:0000313" key="8">
    <source>
        <dbReference type="EMBL" id="CAB4177601.1"/>
    </source>
</evidence>
<evidence type="ECO:0000313" key="7">
    <source>
        <dbReference type="EMBL" id="CAB4172369.1"/>
    </source>
</evidence>
<dbReference type="EMBL" id="LR797060">
    <property type="protein sequence ID" value="CAB4183698.1"/>
    <property type="molecule type" value="Genomic_DNA"/>
</dbReference>
<dbReference type="PANTHER" id="PTHR10799">
    <property type="entry name" value="SNF2/RAD54 HELICASE FAMILY"/>
    <property type="match status" value="1"/>
</dbReference>
<feature type="domain" description="Helicase C-terminal" evidence="4">
    <location>
        <begin position="300"/>
        <end position="449"/>
    </location>
</feature>
<feature type="domain" description="Helicase ATP-binding" evidence="3">
    <location>
        <begin position="39"/>
        <end position="187"/>
    </location>
</feature>
<dbReference type="Pfam" id="PF00271">
    <property type="entry name" value="Helicase_C"/>
    <property type="match status" value="1"/>
</dbReference>
<organism evidence="7">
    <name type="scientific">uncultured Caudovirales phage</name>
    <dbReference type="NCBI Taxonomy" id="2100421"/>
    <lineage>
        <taxon>Viruses</taxon>
        <taxon>Duplodnaviria</taxon>
        <taxon>Heunggongvirae</taxon>
        <taxon>Uroviricota</taxon>
        <taxon>Caudoviricetes</taxon>
        <taxon>Peduoviridae</taxon>
        <taxon>Maltschvirus</taxon>
        <taxon>Maltschvirus maltsch</taxon>
    </lineage>
</organism>
<dbReference type="EMBL" id="LR796763">
    <property type="protein sequence ID" value="CAB4164575.1"/>
    <property type="molecule type" value="Genomic_DNA"/>
</dbReference>
<evidence type="ECO:0000313" key="14">
    <source>
        <dbReference type="EMBL" id="CAB5229144.1"/>
    </source>
</evidence>